<accession>A0A7I7Y2M2</accession>
<dbReference type="RefSeq" id="WP_234813112.1">
    <property type="nucleotide sequence ID" value="NZ_AP022612.1"/>
</dbReference>
<dbReference type="SUPFAM" id="SSF81606">
    <property type="entry name" value="PP2C-like"/>
    <property type="match status" value="1"/>
</dbReference>
<feature type="region of interest" description="Disordered" evidence="1">
    <location>
        <begin position="281"/>
        <end position="311"/>
    </location>
</feature>
<dbReference type="InterPro" id="IPR036457">
    <property type="entry name" value="PPM-type-like_dom_sf"/>
</dbReference>
<evidence type="ECO:0000256" key="1">
    <source>
        <dbReference type="SAM" id="MobiDB-lite"/>
    </source>
</evidence>
<evidence type="ECO:0000259" key="2">
    <source>
        <dbReference type="Pfam" id="PF13672"/>
    </source>
</evidence>
<dbReference type="Proteomes" id="UP000466931">
    <property type="component" value="Chromosome"/>
</dbReference>
<dbReference type="Pfam" id="PF13672">
    <property type="entry name" value="PP2C_2"/>
    <property type="match status" value="1"/>
</dbReference>
<evidence type="ECO:0000313" key="3">
    <source>
        <dbReference type="EMBL" id="BBZ35908.1"/>
    </source>
</evidence>
<sequence length="311" mass="33337">MDERVTTACRDDRQDGIGWAVCGASVTGREHERRGLGCDDAYSYGVAGDFIVAAVADGAGSVTGTSAWGAHAACRSVLDNALQSGFVDDYRTATPVQAEQMLRWLFDEALHRVTGQAEALGLDAVLLSTTLSVAVVDRRLASFGQIGDGVIAADVDGRIETLLVERKDEYANTTSFLQSERAFEDSFRVSVRSGVTAFALSTDGMSYKITNIATGEPYEPFFRGSWQHVRAGTGADQLAALLRGIADDQTGDDKTLVLAATGPSSILAGGSIGPYRVEWSEPPSQDGELTMAAVQSDSPSQSGRRRRWWRR</sequence>
<name>A0A7I7Y2M2_9MYCO</name>
<proteinExistence type="predicted"/>
<dbReference type="Gene3D" id="3.60.40.10">
    <property type="entry name" value="PPM-type phosphatase domain"/>
    <property type="match status" value="1"/>
</dbReference>
<dbReference type="EMBL" id="AP022612">
    <property type="protein sequence ID" value="BBZ35908.1"/>
    <property type="molecule type" value="Genomic_DNA"/>
</dbReference>
<reference evidence="3" key="2">
    <citation type="submission" date="2020-02" db="EMBL/GenBank/DDBJ databases">
        <authorList>
            <person name="Matsumoto Y."/>
            <person name="Motooka D."/>
            <person name="Nakamura S."/>
        </authorList>
    </citation>
    <scope>NUCLEOTIDE SEQUENCE</scope>
    <source>
        <strain evidence="3">JCM 13671</strain>
    </source>
</reference>
<feature type="compositionally biased region" description="Polar residues" evidence="1">
    <location>
        <begin position="293"/>
        <end position="302"/>
    </location>
</feature>
<dbReference type="AlphaFoldDB" id="A0A7I7Y2M2"/>
<gene>
    <name evidence="3" type="ORF">MCNF_45130</name>
</gene>
<organism evidence="3 4">
    <name type="scientific">Mycolicibacterium confluentis</name>
    <dbReference type="NCBI Taxonomy" id="28047"/>
    <lineage>
        <taxon>Bacteria</taxon>
        <taxon>Bacillati</taxon>
        <taxon>Actinomycetota</taxon>
        <taxon>Actinomycetes</taxon>
        <taxon>Mycobacteriales</taxon>
        <taxon>Mycobacteriaceae</taxon>
        <taxon>Mycolicibacterium</taxon>
    </lineage>
</organism>
<protein>
    <recommendedName>
        <fullName evidence="2">PPM-type phosphatase domain-containing protein</fullName>
    </recommendedName>
</protein>
<evidence type="ECO:0000313" key="4">
    <source>
        <dbReference type="Proteomes" id="UP000466931"/>
    </source>
</evidence>
<keyword evidence="4" id="KW-1185">Reference proteome</keyword>
<feature type="domain" description="PPM-type phosphatase" evidence="2">
    <location>
        <begin position="27"/>
        <end position="243"/>
    </location>
</feature>
<dbReference type="InterPro" id="IPR001932">
    <property type="entry name" value="PPM-type_phosphatase-like_dom"/>
</dbReference>
<reference evidence="3" key="1">
    <citation type="journal article" date="2019" name="Emerg. Microbes Infect.">
        <title>Comprehensive subspecies identification of 175 nontuberculous mycobacteria species based on 7547 genomic profiles.</title>
        <authorList>
            <person name="Matsumoto Y."/>
            <person name="Kinjo T."/>
            <person name="Motooka D."/>
            <person name="Nabeya D."/>
            <person name="Jung N."/>
            <person name="Uechi K."/>
            <person name="Horii T."/>
            <person name="Iida T."/>
            <person name="Fujita J."/>
            <person name="Nakamura S."/>
        </authorList>
    </citation>
    <scope>NUCLEOTIDE SEQUENCE [LARGE SCALE GENOMIC DNA]</scope>
    <source>
        <strain evidence="3">JCM 13671</strain>
    </source>
</reference>